<evidence type="ECO:0000313" key="2">
    <source>
        <dbReference type="Proteomes" id="UP000675881"/>
    </source>
</evidence>
<protein>
    <submittedName>
        <fullName evidence="1">(salmon louse) hypothetical protein</fullName>
    </submittedName>
</protein>
<sequence>MISTLEYISLRAAIVVSFGDNRDMGKWVAPLPEDHISIVKLAKIETESELDDYDASYLAEEPIPDLIEECNQLLVPEASIYVDCNINKAEASKTTMERVTIPEFVQQKDCNLKPQVLLDLPENPTHSSFLNQLRIS</sequence>
<dbReference type="EMBL" id="HG994586">
    <property type="protein sequence ID" value="CAF2997481.1"/>
    <property type="molecule type" value="Genomic_DNA"/>
</dbReference>
<evidence type="ECO:0000313" key="1">
    <source>
        <dbReference type="EMBL" id="CAF2997481.1"/>
    </source>
</evidence>
<dbReference type="AlphaFoldDB" id="A0A7R8D1N2"/>
<gene>
    <name evidence="1" type="ORF">LSAA_13006</name>
</gene>
<keyword evidence="2" id="KW-1185">Reference proteome</keyword>
<accession>A0A7R8D1N2</accession>
<dbReference type="Proteomes" id="UP000675881">
    <property type="component" value="Chromosome 7"/>
</dbReference>
<organism evidence="1 2">
    <name type="scientific">Lepeophtheirus salmonis</name>
    <name type="common">Salmon louse</name>
    <name type="synonym">Caligus salmonis</name>
    <dbReference type="NCBI Taxonomy" id="72036"/>
    <lineage>
        <taxon>Eukaryota</taxon>
        <taxon>Metazoa</taxon>
        <taxon>Ecdysozoa</taxon>
        <taxon>Arthropoda</taxon>
        <taxon>Crustacea</taxon>
        <taxon>Multicrustacea</taxon>
        <taxon>Hexanauplia</taxon>
        <taxon>Copepoda</taxon>
        <taxon>Siphonostomatoida</taxon>
        <taxon>Caligidae</taxon>
        <taxon>Lepeophtheirus</taxon>
    </lineage>
</organism>
<reference evidence="1" key="1">
    <citation type="submission" date="2021-02" db="EMBL/GenBank/DDBJ databases">
        <authorList>
            <person name="Bekaert M."/>
        </authorList>
    </citation>
    <scope>NUCLEOTIDE SEQUENCE</scope>
    <source>
        <strain evidence="1">IoA-00</strain>
    </source>
</reference>
<name>A0A7R8D1N2_LEPSM</name>
<proteinExistence type="predicted"/>